<dbReference type="GO" id="GO:0003976">
    <property type="term" value="F:UDP-N-acetylglucosamine-lysosomal-enzyme N-acetylglucosaminephosphotransferase activity"/>
    <property type="evidence" value="ECO:0007669"/>
    <property type="project" value="TreeGrafter"/>
</dbReference>
<organism evidence="6">
    <name type="scientific">Timema cristinae</name>
    <name type="common">Walking stick</name>
    <dbReference type="NCBI Taxonomy" id="61476"/>
    <lineage>
        <taxon>Eukaryota</taxon>
        <taxon>Metazoa</taxon>
        <taxon>Ecdysozoa</taxon>
        <taxon>Arthropoda</taxon>
        <taxon>Hexapoda</taxon>
        <taxon>Insecta</taxon>
        <taxon>Pterygota</taxon>
        <taxon>Neoptera</taxon>
        <taxon>Polyneoptera</taxon>
        <taxon>Phasmatodea</taxon>
        <taxon>Timematodea</taxon>
        <taxon>Timematoidea</taxon>
        <taxon>Timematidae</taxon>
        <taxon>Timema</taxon>
    </lineage>
</organism>
<dbReference type="InterPro" id="IPR031357">
    <property type="entry name" value="Stealth_CR3"/>
</dbReference>
<dbReference type="InterPro" id="IPR047141">
    <property type="entry name" value="Stealth"/>
</dbReference>
<evidence type="ECO:0000313" key="6">
    <source>
        <dbReference type="EMBL" id="CAD7401690.1"/>
    </source>
</evidence>
<sequence length="640" mass="73500">MFYQGVETGGSLAKDFPKLTSSQKTTLWRKRVASKSNTTKVLQNRSCLPGPKWLKTEINCQSWPTHVCHGWFNRREELKSGIDSEAGCAHSDAGGNVQSGSELFNYEKNQQGNSARQQHEGTWSPWRRIHNLSCVDRMMDHPIQLAGNLDDVTVVLVAVVTKFENEWEQTSAHKVRSSSDMQFAFSYFYFLMSEKEKLAITDIFDTFDTDKSGYQTRRDVSQRAHLSITRKVVMARCVTISGSQCLHEHGRGRLRRIGTWSDREIRTILTRIYNLPLSYANIINFESEVFNCSLGLENDMSISAPPYERYEDSKLPVVTKYLISNCQPITTKLLAKFGTRKKYKYEVIKEKHQDVVFKMLNSNLSQLIASLDEVRKTPKKFICLNDNLNPYKKKENTLPRAILQDFYESLLPSHSSFELPSAYRNRFLHITELNSWHAHRNIIKLLLYICVTVLVLFTIYNFLYLKVHHFPDSAMIAWSVLVHGAHLISYMEFLDCAHAYASKGCYASQWARRIFGEFVKTFAKGSCSMIRTFYLDDVPSVATRLLYCRHNEKVTISHVVFVNESVRNVMNTASYYSFGLYALSTNYANGLGIGKVELEEVNPHFRGGRVENHLEKTTPRSPDRDSNLDLPILSSRAQHD</sequence>
<feature type="compositionally biased region" description="Basic and acidic residues" evidence="2">
    <location>
        <begin position="607"/>
        <end position="627"/>
    </location>
</feature>
<feature type="transmembrane region" description="Helical" evidence="3">
    <location>
        <begin position="445"/>
        <end position="463"/>
    </location>
</feature>
<feature type="domain" description="Stealth protein CR3 conserved region 3" evidence="4">
    <location>
        <begin position="159"/>
        <end position="193"/>
    </location>
</feature>
<name>A0A7R9CT29_TIMCR</name>
<reference evidence="6" key="1">
    <citation type="submission" date="2020-11" db="EMBL/GenBank/DDBJ databases">
        <authorList>
            <person name="Tran Van P."/>
        </authorList>
    </citation>
    <scope>NUCLEOTIDE SEQUENCE</scope>
</reference>
<evidence type="ECO:0000259" key="4">
    <source>
        <dbReference type="Pfam" id="PF17102"/>
    </source>
</evidence>
<evidence type="ECO:0008006" key="7">
    <source>
        <dbReference type="Google" id="ProtNLM"/>
    </source>
</evidence>
<dbReference type="PANTHER" id="PTHR24045">
    <property type="match status" value="1"/>
</dbReference>
<dbReference type="Pfam" id="PF17103">
    <property type="entry name" value="Stealth_CR4"/>
    <property type="match status" value="1"/>
</dbReference>
<keyword evidence="3" id="KW-0472">Membrane</keyword>
<keyword evidence="1" id="KW-0808">Transferase</keyword>
<dbReference type="EMBL" id="OC318366">
    <property type="protein sequence ID" value="CAD7401690.1"/>
    <property type="molecule type" value="Genomic_DNA"/>
</dbReference>
<protein>
    <recommendedName>
        <fullName evidence="7">EF-hand domain-containing protein</fullName>
    </recommendedName>
</protein>
<dbReference type="GO" id="GO:0005794">
    <property type="term" value="C:Golgi apparatus"/>
    <property type="evidence" value="ECO:0007669"/>
    <property type="project" value="TreeGrafter"/>
</dbReference>
<keyword evidence="3" id="KW-0812">Transmembrane</keyword>
<evidence type="ECO:0000259" key="5">
    <source>
        <dbReference type="Pfam" id="PF17103"/>
    </source>
</evidence>
<gene>
    <name evidence="6" type="ORF">TCEB3V08_LOCUS6130</name>
</gene>
<feature type="region of interest" description="Disordered" evidence="2">
    <location>
        <begin position="607"/>
        <end position="640"/>
    </location>
</feature>
<dbReference type="AlphaFoldDB" id="A0A7R9CT29"/>
<dbReference type="PANTHER" id="PTHR24045:SF0">
    <property type="entry name" value="N-ACETYLGLUCOSAMINE-1-PHOSPHOTRANSFERASE SUBUNITS ALPHA_BETA"/>
    <property type="match status" value="1"/>
</dbReference>
<feature type="domain" description="Stealth protein CR4 conserved region 4" evidence="5">
    <location>
        <begin position="372"/>
        <end position="429"/>
    </location>
</feature>
<evidence type="ECO:0000256" key="2">
    <source>
        <dbReference type="SAM" id="MobiDB-lite"/>
    </source>
</evidence>
<proteinExistence type="predicted"/>
<dbReference type="Pfam" id="PF17102">
    <property type="entry name" value="Stealth_CR3"/>
    <property type="match status" value="1"/>
</dbReference>
<dbReference type="GO" id="GO:0046835">
    <property type="term" value="P:carbohydrate phosphorylation"/>
    <property type="evidence" value="ECO:0007669"/>
    <property type="project" value="TreeGrafter"/>
</dbReference>
<dbReference type="GO" id="GO:0016256">
    <property type="term" value="P:N-glycan processing to lysosome"/>
    <property type="evidence" value="ECO:0007669"/>
    <property type="project" value="TreeGrafter"/>
</dbReference>
<evidence type="ECO:0000256" key="3">
    <source>
        <dbReference type="SAM" id="Phobius"/>
    </source>
</evidence>
<evidence type="ECO:0000256" key="1">
    <source>
        <dbReference type="ARBA" id="ARBA00022679"/>
    </source>
</evidence>
<keyword evidence="3" id="KW-1133">Transmembrane helix</keyword>
<dbReference type="InterPro" id="IPR031356">
    <property type="entry name" value="Stealth_CR4"/>
</dbReference>
<accession>A0A7R9CT29</accession>